<name>A0ACB9LMN3_9MYRT</name>
<proteinExistence type="predicted"/>
<gene>
    <name evidence="1" type="ORF">MLD38_037415</name>
</gene>
<organism evidence="1 2">
    <name type="scientific">Melastoma candidum</name>
    <dbReference type="NCBI Taxonomy" id="119954"/>
    <lineage>
        <taxon>Eukaryota</taxon>
        <taxon>Viridiplantae</taxon>
        <taxon>Streptophyta</taxon>
        <taxon>Embryophyta</taxon>
        <taxon>Tracheophyta</taxon>
        <taxon>Spermatophyta</taxon>
        <taxon>Magnoliopsida</taxon>
        <taxon>eudicotyledons</taxon>
        <taxon>Gunneridae</taxon>
        <taxon>Pentapetalae</taxon>
        <taxon>rosids</taxon>
        <taxon>malvids</taxon>
        <taxon>Myrtales</taxon>
        <taxon>Melastomataceae</taxon>
        <taxon>Melastomatoideae</taxon>
        <taxon>Melastomateae</taxon>
        <taxon>Melastoma</taxon>
    </lineage>
</organism>
<keyword evidence="2" id="KW-1185">Reference proteome</keyword>
<reference evidence="2" key="1">
    <citation type="journal article" date="2023" name="Front. Plant Sci.">
        <title>Chromosomal-level genome assembly of Melastoma candidum provides insights into trichome evolution.</title>
        <authorList>
            <person name="Zhong Y."/>
            <person name="Wu W."/>
            <person name="Sun C."/>
            <person name="Zou P."/>
            <person name="Liu Y."/>
            <person name="Dai S."/>
            <person name="Zhou R."/>
        </authorList>
    </citation>
    <scope>NUCLEOTIDE SEQUENCE [LARGE SCALE GENOMIC DNA]</scope>
</reference>
<sequence>MCWSGRGAGEGNMIIDSGTTLTLLPPDLYEQVVPAVYAAIQLPKAQDPGGALKLCYRSSGVSQAAPNITVHFTGADVKLNWYVIAGGKLSFKQADGTYH</sequence>
<evidence type="ECO:0000313" key="2">
    <source>
        <dbReference type="Proteomes" id="UP001057402"/>
    </source>
</evidence>
<protein>
    <submittedName>
        <fullName evidence="1">Uncharacterized protein</fullName>
    </submittedName>
</protein>
<dbReference type="EMBL" id="CM042890">
    <property type="protein sequence ID" value="KAI4312611.1"/>
    <property type="molecule type" value="Genomic_DNA"/>
</dbReference>
<accession>A0ACB9LMN3</accession>
<comment type="caution">
    <text evidence="1">The sequence shown here is derived from an EMBL/GenBank/DDBJ whole genome shotgun (WGS) entry which is preliminary data.</text>
</comment>
<evidence type="ECO:0000313" key="1">
    <source>
        <dbReference type="EMBL" id="KAI4312611.1"/>
    </source>
</evidence>
<dbReference type="Proteomes" id="UP001057402">
    <property type="component" value="Chromosome 11"/>
</dbReference>